<protein>
    <submittedName>
        <fullName evidence="2">Uncharacterized protein</fullName>
    </submittedName>
</protein>
<accession>A0A150XCA1</accession>
<feature type="transmembrane region" description="Helical" evidence="1">
    <location>
        <begin position="51"/>
        <end position="70"/>
    </location>
</feature>
<proteinExistence type="predicted"/>
<dbReference type="EMBL" id="LQZQ01000023">
    <property type="protein sequence ID" value="KYG76320.1"/>
    <property type="molecule type" value="Genomic_DNA"/>
</dbReference>
<dbReference type="OrthoDB" id="981777at2"/>
<dbReference type="STRING" id="279360.MB14_03480"/>
<dbReference type="RefSeq" id="WP_062591392.1">
    <property type="nucleotide sequence ID" value="NZ_LQZQ01000023.1"/>
</dbReference>
<feature type="transmembrane region" description="Helical" evidence="1">
    <location>
        <begin position="90"/>
        <end position="113"/>
    </location>
</feature>
<evidence type="ECO:0000313" key="2">
    <source>
        <dbReference type="EMBL" id="KYG76320.1"/>
    </source>
</evidence>
<evidence type="ECO:0000256" key="1">
    <source>
        <dbReference type="SAM" id="Phobius"/>
    </source>
</evidence>
<keyword evidence="1" id="KW-0812">Transmembrane</keyword>
<keyword evidence="3" id="KW-1185">Reference proteome</keyword>
<organism evidence="2 3">
    <name type="scientific">Roseivirga ehrenbergii (strain DSM 102268 / JCM 13514 / KCTC 12282 / NCIMB 14502 / KMM 6017)</name>
    <dbReference type="NCBI Taxonomy" id="279360"/>
    <lineage>
        <taxon>Bacteria</taxon>
        <taxon>Pseudomonadati</taxon>
        <taxon>Bacteroidota</taxon>
        <taxon>Cytophagia</taxon>
        <taxon>Cytophagales</taxon>
        <taxon>Roseivirgaceae</taxon>
        <taxon>Roseivirga</taxon>
    </lineage>
</organism>
<dbReference type="Proteomes" id="UP000075583">
    <property type="component" value="Unassembled WGS sequence"/>
</dbReference>
<dbReference type="AlphaFoldDB" id="A0A150XCA1"/>
<evidence type="ECO:0000313" key="3">
    <source>
        <dbReference type="Proteomes" id="UP000075583"/>
    </source>
</evidence>
<reference evidence="2" key="1">
    <citation type="submission" date="2016-01" db="EMBL/GenBank/DDBJ databases">
        <title>Genome sequencing of Roseivirga ehrenbergii KMM 6017.</title>
        <authorList>
            <person name="Selvaratnam C."/>
            <person name="Thevarajoo S."/>
            <person name="Goh K.M."/>
            <person name="Ee R."/>
            <person name="Chan K.-G."/>
            <person name="Chong C.S."/>
        </authorList>
    </citation>
    <scope>NUCLEOTIDE SEQUENCE [LARGE SCALE GENOMIC DNA]</scope>
    <source>
        <strain evidence="2">KMM 6017</strain>
    </source>
</reference>
<sequence>MKEFDLSDKELKELLQMEGLEEPSMGFNRSLLEKVEQYEKTKIRPVHIPKWIKAAYFSVIIVALGFLLLSKKDIDLEGLGLSKITELFTFNIDLSLLLLGLLSVVVVWMAVLLNRYFKHQELERAVKKS</sequence>
<keyword evidence="1" id="KW-0472">Membrane</keyword>
<keyword evidence="1" id="KW-1133">Transmembrane helix</keyword>
<comment type="caution">
    <text evidence="2">The sequence shown here is derived from an EMBL/GenBank/DDBJ whole genome shotgun (WGS) entry which is preliminary data.</text>
</comment>
<name>A0A150XCA1_ROSEK</name>
<gene>
    <name evidence="2" type="ORF">MB14_03480</name>
</gene>